<protein>
    <submittedName>
        <fullName evidence="8">Permease</fullName>
    </submittedName>
</protein>
<feature type="transmembrane region" description="Helical" evidence="6">
    <location>
        <begin position="239"/>
        <end position="257"/>
    </location>
</feature>
<evidence type="ECO:0000256" key="1">
    <source>
        <dbReference type="ARBA" id="ARBA00004141"/>
    </source>
</evidence>
<dbReference type="GO" id="GO:0016020">
    <property type="term" value="C:membrane"/>
    <property type="evidence" value="ECO:0007669"/>
    <property type="project" value="UniProtKB-SubCell"/>
</dbReference>
<organism evidence="8">
    <name type="scientific">Candidatus Actinomarina minuta</name>
    <dbReference type="NCBI Taxonomy" id="1389454"/>
    <lineage>
        <taxon>Bacteria</taxon>
        <taxon>Bacillati</taxon>
        <taxon>Actinomycetota</taxon>
        <taxon>Actinomycetes</taxon>
        <taxon>Candidatus Actinomarinidae</taxon>
        <taxon>Candidatus Actinomarinales</taxon>
        <taxon>Candidatus Actinomarineae</taxon>
        <taxon>Candidatus Actinomarinaceae</taxon>
        <taxon>Candidatus Actinomarina</taxon>
    </lineage>
</organism>
<evidence type="ECO:0000256" key="2">
    <source>
        <dbReference type="ARBA" id="ARBA00007362"/>
    </source>
</evidence>
<evidence type="ECO:0000313" key="8">
    <source>
        <dbReference type="EMBL" id="AGQ19264.1"/>
    </source>
</evidence>
<feature type="domain" description="EamA" evidence="7">
    <location>
        <begin position="7"/>
        <end position="134"/>
    </location>
</feature>
<dbReference type="AlphaFoldDB" id="S5DKG4"/>
<feature type="domain" description="EamA" evidence="7">
    <location>
        <begin position="146"/>
        <end position="279"/>
    </location>
</feature>
<sequence>MNFKNFLLALVTSSIWGSSFLMIKYSLEELNPSDIAIYRILIGALFINIFVRAKENIVKADHLKIFIISFFWMALPFYMFGIAEQTITSSLAGLINGSTPIFVAFIAVVFYKLKVTKIQILYIFTGFIGVGLISLSEGISDISFEIGFLYALIASISYGIAVNMVEPLIKKYDSLIVIKIVIRYALFLSLIMLGSTASFKLPTAEVSLIPMLILGIGGTGIAFLTYYKLLESVGRISSSFIVYMIPIFSIFFGYQFLNEITNSIQFVGMGVILSSAYLYSKT</sequence>
<feature type="transmembrane region" description="Helical" evidence="6">
    <location>
        <begin position="35"/>
        <end position="51"/>
    </location>
</feature>
<dbReference type="InterPro" id="IPR050638">
    <property type="entry name" value="AA-Vitamin_Transporters"/>
</dbReference>
<feature type="transmembrane region" description="Helical" evidence="6">
    <location>
        <begin position="181"/>
        <end position="201"/>
    </location>
</feature>
<feature type="transmembrane region" description="Helical" evidence="6">
    <location>
        <begin position="118"/>
        <end position="136"/>
    </location>
</feature>
<name>S5DKG4_9ACTN</name>
<feature type="transmembrane region" description="Helical" evidence="6">
    <location>
        <begin position="207"/>
        <end position="227"/>
    </location>
</feature>
<dbReference type="PANTHER" id="PTHR32322:SF2">
    <property type="entry name" value="EAMA DOMAIN-CONTAINING PROTEIN"/>
    <property type="match status" value="1"/>
</dbReference>
<feature type="transmembrane region" description="Helical" evidence="6">
    <location>
        <begin position="89"/>
        <end position="111"/>
    </location>
</feature>
<dbReference type="PANTHER" id="PTHR32322">
    <property type="entry name" value="INNER MEMBRANE TRANSPORTER"/>
    <property type="match status" value="1"/>
</dbReference>
<keyword evidence="3 6" id="KW-0812">Transmembrane</keyword>
<feature type="transmembrane region" description="Helical" evidence="6">
    <location>
        <begin position="63"/>
        <end position="83"/>
    </location>
</feature>
<evidence type="ECO:0000256" key="6">
    <source>
        <dbReference type="SAM" id="Phobius"/>
    </source>
</evidence>
<evidence type="ECO:0000259" key="7">
    <source>
        <dbReference type="Pfam" id="PF00892"/>
    </source>
</evidence>
<feature type="transmembrane region" description="Helical" evidence="6">
    <location>
        <begin position="7"/>
        <end position="23"/>
    </location>
</feature>
<evidence type="ECO:0000256" key="5">
    <source>
        <dbReference type="ARBA" id="ARBA00023136"/>
    </source>
</evidence>
<evidence type="ECO:0000256" key="3">
    <source>
        <dbReference type="ARBA" id="ARBA00022692"/>
    </source>
</evidence>
<keyword evidence="4 6" id="KW-1133">Transmembrane helix</keyword>
<evidence type="ECO:0000256" key="4">
    <source>
        <dbReference type="ARBA" id="ARBA00022989"/>
    </source>
</evidence>
<dbReference type="InterPro" id="IPR000620">
    <property type="entry name" value="EamA_dom"/>
</dbReference>
<comment type="similarity">
    <text evidence="2">Belongs to the EamA transporter family.</text>
</comment>
<dbReference type="EMBL" id="KC811127">
    <property type="protein sequence ID" value="AGQ19264.1"/>
    <property type="molecule type" value="Genomic_DNA"/>
</dbReference>
<proteinExistence type="inferred from homology"/>
<dbReference type="SUPFAM" id="SSF103481">
    <property type="entry name" value="Multidrug resistance efflux transporter EmrE"/>
    <property type="match status" value="2"/>
</dbReference>
<comment type="subcellular location">
    <subcellularLocation>
        <location evidence="1">Membrane</location>
        <topology evidence="1">Multi-pass membrane protein</topology>
    </subcellularLocation>
</comment>
<accession>S5DKG4</accession>
<reference evidence="8" key="1">
    <citation type="journal article" date="2013" name="Sci. Rep.">
        <title>Metagenomics uncovers a new group of low GC and ultra-small marine Actinobacteria.</title>
        <authorList>
            <person name="Ghai R."/>
            <person name="Mizuno C.M."/>
            <person name="Picazo A."/>
            <person name="Camacho A."/>
            <person name="Rodriguez-Valera F."/>
        </authorList>
    </citation>
    <scope>NUCLEOTIDE SEQUENCE</scope>
</reference>
<keyword evidence="5 6" id="KW-0472">Membrane</keyword>
<dbReference type="Pfam" id="PF00892">
    <property type="entry name" value="EamA"/>
    <property type="match status" value="2"/>
</dbReference>
<dbReference type="InterPro" id="IPR037185">
    <property type="entry name" value="EmrE-like"/>
</dbReference>
<feature type="transmembrane region" description="Helical" evidence="6">
    <location>
        <begin position="263"/>
        <end position="280"/>
    </location>
</feature>
<feature type="transmembrane region" description="Helical" evidence="6">
    <location>
        <begin position="148"/>
        <end position="169"/>
    </location>
</feature>